<evidence type="ECO:0000313" key="1">
    <source>
        <dbReference type="EMBL" id="GAG22449.1"/>
    </source>
</evidence>
<name>X0VVN7_9ZZZZ</name>
<organism evidence="1">
    <name type="scientific">marine sediment metagenome</name>
    <dbReference type="NCBI Taxonomy" id="412755"/>
    <lineage>
        <taxon>unclassified sequences</taxon>
        <taxon>metagenomes</taxon>
        <taxon>ecological metagenomes</taxon>
    </lineage>
</organism>
<feature type="non-terminal residue" evidence="1">
    <location>
        <position position="1"/>
    </location>
</feature>
<gene>
    <name evidence="1" type="ORF">S01H1_60672</name>
</gene>
<reference evidence="1" key="1">
    <citation type="journal article" date="2014" name="Front. Microbiol.">
        <title>High frequency of phylogenetically diverse reductive dehalogenase-homologous genes in deep subseafloor sedimentary metagenomes.</title>
        <authorList>
            <person name="Kawai M."/>
            <person name="Futagami T."/>
            <person name="Toyoda A."/>
            <person name="Takaki Y."/>
            <person name="Nishi S."/>
            <person name="Hori S."/>
            <person name="Arai W."/>
            <person name="Tsubouchi T."/>
            <person name="Morono Y."/>
            <person name="Uchiyama I."/>
            <person name="Ito T."/>
            <person name="Fujiyama A."/>
            <person name="Inagaki F."/>
            <person name="Takami H."/>
        </authorList>
    </citation>
    <scope>NUCLEOTIDE SEQUENCE</scope>
    <source>
        <strain evidence="1">Expedition CK06-06</strain>
    </source>
</reference>
<comment type="caution">
    <text evidence="1">The sequence shown here is derived from an EMBL/GenBank/DDBJ whole genome shotgun (WGS) entry which is preliminary data.</text>
</comment>
<dbReference type="EMBL" id="BARS01039745">
    <property type="protein sequence ID" value="GAG22449.1"/>
    <property type="molecule type" value="Genomic_DNA"/>
</dbReference>
<dbReference type="AlphaFoldDB" id="X0VVN7"/>
<proteinExistence type="predicted"/>
<accession>X0VVN7</accession>
<protein>
    <submittedName>
        <fullName evidence="1">Uncharacterized protein</fullName>
    </submittedName>
</protein>
<sequence length="57" mass="6656">PGFRKRYPRGSFWSGYEHHESTGLIDLEKSIAYCRSQQQRHGVIVIDDRQQRLPNAA</sequence>